<evidence type="ECO:0000256" key="15">
    <source>
        <dbReference type="SAM" id="Phobius"/>
    </source>
</evidence>
<evidence type="ECO:0000313" key="16">
    <source>
        <dbReference type="EMBL" id="HEB96510.1"/>
    </source>
</evidence>
<dbReference type="Proteomes" id="UP000886251">
    <property type="component" value="Unassembled WGS sequence"/>
</dbReference>
<evidence type="ECO:0000256" key="4">
    <source>
        <dbReference type="ARBA" id="ARBA00022448"/>
    </source>
</evidence>
<dbReference type="Gene3D" id="1.10.287.910">
    <property type="entry name" value="bacterial mercury transporter, merf"/>
    <property type="match status" value="1"/>
</dbReference>
<evidence type="ECO:0000256" key="8">
    <source>
        <dbReference type="ARBA" id="ARBA00022692"/>
    </source>
</evidence>
<evidence type="ECO:0000256" key="7">
    <source>
        <dbReference type="ARBA" id="ARBA00022519"/>
    </source>
</evidence>
<evidence type="ECO:0000256" key="10">
    <source>
        <dbReference type="ARBA" id="ARBA00022914"/>
    </source>
</evidence>
<evidence type="ECO:0000256" key="2">
    <source>
        <dbReference type="ARBA" id="ARBA00008224"/>
    </source>
</evidence>
<accession>A0A831RP32</accession>
<comment type="caution">
    <text evidence="16">The sequence shown here is derived from an EMBL/GenBank/DDBJ whole genome shotgun (WGS) entry which is preliminary data.</text>
</comment>
<dbReference type="EMBL" id="DRKP01000099">
    <property type="protein sequence ID" value="HEB96510.1"/>
    <property type="molecule type" value="Genomic_DNA"/>
</dbReference>
<keyword evidence="4" id="KW-0813">Transport</keyword>
<evidence type="ECO:0000256" key="13">
    <source>
        <dbReference type="ARBA" id="ARBA00030934"/>
    </source>
</evidence>
<sequence length="117" mass="12638">MANETSMKRPLLGGILAAIAASLCCVGPLVLLTLGVGGAWVGNLTALTPYRPLFIGVTLIFLWLAFRRLYLVPRHCTPGTPCADPSTLRNQRILFWVVTLLLAALLVFPWVAPLILG</sequence>
<evidence type="ECO:0000256" key="12">
    <source>
        <dbReference type="ARBA" id="ARBA00023136"/>
    </source>
</evidence>
<proteinExistence type="inferred from homology"/>
<evidence type="ECO:0000256" key="9">
    <source>
        <dbReference type="ARBA" id="ARBA00022723"/>
    </source>
</evidence>
<protein>
    <recommendedName>
        <fullName evidence="3">Mercuric transport protein MerT</fullName>
    </recommendedName>
    <alternativeName>
        <fullName evidence="13">Mercury ion transport protein</fullName>
    </alternativeName>
</protein>
<keyword evidence="9" id="KW-0479">Metal-binding</keyword>
<keyword evidence="7" id="KW-0997">Cell inner membrane</keyword>
<comment type="function">
    <text evidence="14">Involved in mercury resistance. Probably transfers a mercuric ion from the periplasmic Hg(2+)-binding protein MerP to the cytoplasmic mercuric reductase MerA.</text>
</comment>
<dbReference type="AlphaFoldDB" id="A0A831RP32"/>
<keyword evidence="5" id="KW-0475">Mercuric resistance</keyword>
<comment type="subcellular location">
    <subcellularLocation>
        <location evidence="1">Cell inner membrane</location>
        <topology evidence="1">Multi-pass membrane protein</topology>
    </subcellularLocation>
</comment>
<evidence type="ECO:0000256" key="5">
    <source>
        <dbReference type="ARBA" id="ARBA00022466"/>
    </source>
</evidence>
<dbReference type="GO" id="GO:0046872">
    <property type="term" value="F:metal ion binding"/>
    <property type="evidence" value="ECO:0007669"/>
    <property type="project" value="UniProtKB-KW"/>
</dbReference>
<gene>
    <name evidence="16" type="ORF">ENI96_08785</name>
</gene>
<keyword evidence="6" id="KW-1003">Cell membrane</keyword>
<dbReference type="InterPro" id="IPR003457">
    <property type="entry name" value="Transprt_MerT"/>
</dbReference>
<evidence type="ECO:0000256" key="14">
    <source>
        <dbReference type="ARBA" id="ARBA00045720"/>
    </source>
</evidence>
<evidence type="ECO:0000256" key="11">
    <source>
        <dbReference type="ARBA" id="ARBA00022989"/>
    </source>
</evidence>
<keyword evidence="11 15" id="KW-1133">Transmembrane helix</keyword>
<feature type="transmembrane region" description="Helical" evidence="15">
    <location>
        <begin position="93"/>
        <end position="116"/>
    </location>
</feature>
<dbReference type="GO" id="GO:0015097">
    <property type="term" value="F:mercury ion transmembrane transporter activity"/>
    <property type="evidence" value="ECO:0007669"/>
    <property type="project" value="InterPro"/>
</dbReference>
<evidence type="ECO:0000256" key="6">
    <source>
        <dbReference type="ARBA" id="ARBA00022475"/>
    </source>
</evidence>
<comment type="similarity">
    <text evidence="2">Belongs to the MerT family.</text>
</comment>
<keyword evidence="8 15" id="KW-0812">Transmembrane</keyword>
<dbReference type="GO" id="GO:0005886">
    <property type="term" value="C:plasma membrane"/>
    <property type="evidence" value="ECO:0007669"/>
    <property type="project" value="UniProtKB-SubCell"/>
</dbReference>
<feature type="transmembrane region" description="Helical" evidence="15">
    <location>
        <begin position="12"/>
        <end position="41"/>
    </location>
</feature>
<evidence type="ECO:0000256" key="3">
    <source>
        <dbReference type="ARBA" id="ARBA00017053"/>
    </source>
</evidence>
<name>A0A831RP32_9GAMM</name>
<keyword evidence="10" id="KW-0476">Mercury</keyword>
<feature type="transmembrane region" description="Helical" evidence="15">
    <location>
        <begin position="53"/>
        <end position="72"/>
    </location>
</feature>
<evidence type="ECO:0000256" key="1">
    <source>
        <dbReference type="ARBA" id="ARBA00004429"/>
    </source>
</evidence>
<reference evidence="16" key="1">
    <citation type="journal article" date="2020" name="mSystems">
        <title>Genome- and Community-Level Interaction Insights into Carbon Utilization and Element Cycling Functions of Hydrothermarchaeota in Hydrothermal Sediment.</title>
        <authorList>
            <person name="Zhou Z."/>
            <person name="Liu Y."/>
            <person name="Xu W."/>
            <person name="Pan J."/>
            <person name="Luo Z.H."/>
            <person name="Li M."/>
        </authorList>
    </citation>
    <scope>NUCLEOTIDE SEQUENCE [LARGE SCALE GENOMIC DNA]</scope>
    <source>
        <strain evidence="16">HyVt-443</strain>
    </source>
</reference>
<keyword evidence="12 15" id="KW-0472">Membrane</keyword>
<organism evidence="16">
    <name type="scientific">Sedimenticola thiotaurini</name>
    <dbReference type="NCBI Taxonomy" id="1543721"/>
    <lineage>
        <taxon>Bacteria</taxon>
        <taxon>Pseudomonadati</taxon>
        <taxon>Pseudomonadota</taxon>
        <taxon>Gammaproteobacteria</taxon>
        <taxon>Chromatiales</taxon>
        <taxon>Sedimenticolaceae</taxon>
        <taxon>Sedimenticola</taxon>
    </lineage>
</organism>
<dbReference type="Pfam" id="PF02411">
    <property type="entry name" value="MerT"/>
    <property type="match status" value="1"/>
</dbReference>